<dbReference type="EMBL" id="VBOT01000004">
    <property type="protein sequence ID" value="TMQ54036.1"/>
    <property type="molecule type" value="Genomic_DNA"/>
</dbReference>
<dbReference type="InterPro" id="IPR007492">
    <property type="entry name" value="LytTR_DNA-bd_dom"/>
</dbReference>
<evidence type="ECO:0000259" key="2">
    <source>
        <dbReference type="PROSITE" id="PS50110"/>
    </source>
</evidence>
<feature type="modified residue" description="4-aspartylphosphate" evidence="1">
    <location>
        <position position="53"/>
    </location>
</feature>
<evidence type="ECO:0000259" key="3">
    <source>
        <dbReference type="PROSITE" id="PS50930"/>
    </source>
</evidence>
<comment type="caution">
    <text evidence="4">The sequence shown here is derived from an EMBL/GenBank/DDBJ whole genome shotgun (WGS) entry which is preliminary data.</text>
</comment>
<dbReference type="SMART" id="SM00448">
    <property type="entry name" value="REC"/>
    <property type="match status" value="1"/>
</dbReference>
<dbReference type="PROSITE" id="PS50110">
    <property type="entry name" value="RESPONSE_REGULATORY"/>
    <property type="match status" value="1"/>
</dbReference>
<evidence type="ECO:0000313" key="4">
    <source>
        <dbReference type="EMBL" id="TMQ54036.1"/>
    </source>
</evidence>
<dbReference type="PANTHER" id="PTHR37299">
    <property type="entry name" value="TRANSCRIPTIONAL REGULATOR-RELATED"/>
    <property type="match status" value="1"/>
</dbReference>
<keyword evidence="1" id="KW-0597">Phosphoprotein</keyword>
<organism evidence="4 5">
    <name type="scientific">Eiseniibacteriota bacterium</name>
    <dbReference type="NCBI Taxonomy" id="2212470"/>
    <lineage>
        <taxon>Bacteria</taxon>
        <taxon>Candidatus Eiseniibacteriota</taxon>
    </lineage>
</organism>
<evidence type="ECO:0000313" key="5">
    <source>
        <dbReference type="Proteomes" id="UP000320184"/>
    </source>
</evidence>
<dbReference type="Pfam" id="PF00072">
    <property type="entry name" value="Response_reg"/>
    <property type="match status" value="1"/>
</dbReference>
<dbReference type="AlphaFoldDB" id="A0A538SRN6"/>
<dbReference type="Gene3D" id="3.40.50.2300">
    <property type="match status" value="1"/>
</dbReference>
<dbReference type="Gene3D" id="2.40.50.1020">
    <property type="entry name" value="LytTr DNA-binding domain"/>
    <property type="match status" value="1"/>
</dbReference>
<dbReference type="Proteomes" id="UP000320184">
    <property type="component" value="Unassembled WGS sequence"/>
</dbReference>
<dbReference type="InterPro" id="IPR046947">
    <property type="entry name" value="LytR-like"/>
</dbReference>
<dbReference type="InterPro" id="IPR011006">
    <property type="entry name" value="CheY-like_superfamily"/>
</dbReference>
<feature type="domain" description="Response regulatory" evidence="2">
    <location>
        <begin position="2"/>
        <end position="113"/>
    </location>
</feature>
<dbReference type="GO" id="GO:0000156">
    <property type="term" value="F:phosphorelay response regulator activity"/>
    <property type="evidence" value="ECO:0007669"/>
    <property type="project" value="InterPro"/>
</dbReference>
<proteinExistence type="predicted"/>
<name>A0A538SRN6_UNCEI</name>
<dbReference type="GO" id="GO:0003677">
    <property type="term" value="F:DNA binding"/>
    <property type="evidence" value="ECO:0007669"/>
    <property type="project" value="InterPro"/>
</dbReference>
<gene>
    <name evidence="4" type="ORF">E6K73_00480</name>
</gene>
<dbReference type="PROSITE" id="PS50930">
    <property type="entry name" value="HTH_LYTTR"/>
    <property type="match status" value="1"/>
</dbReference>
<dbReference type="PANTHER" id="PTHR37299:SF1">
    <property type="entry name" value="STAGE 0 SPORULATION PROTEIN A HOMOLOG"/>
    <property type="match status" value="1"/>
</dbReference>
<dbReference type="Pfam" id="PF04397">
    <property type="entry name" value="LytTR"/>
    <property type="match status" value="1"/>
</dbReference>
<sequence length="250" mass="27261">MRAVIVDDEAPARALLREFLSAHADVEVAGECANGFEAVKVIGELEPDLVLLDVQMPKLDGFEVLELLDRPPVVVFVTAFDEYALKAFEVHAVDYVLKPVGRERLSEALAHARGRLGAPAAAPAPAPAALAAAARPPGQFVERILVKDGANVHVIPVERLDWIEAQDDYVAIRADGKTHLKPQTLAEIAAGLDPARFVRIHRSYVLNVERIARLELYAKDSRVAFLKDGKDLPVSRAGYARLRELLSGGR</sequence>
<dbReference type="SUPFAM" id="SSF52172">
    <property type="entry name" value="CheY-like"/>
    <property type="match status" value="1"/>
</dbReference>
<protein>
    <submittedName>
        <fullName evidence="4">Response regulator</fullName>
    </submittedName>
</protein>
<reference evidence="4 5" key="1">
    <citation type="journal article" date="2019" name="Nat. Microbiol.">
        <title>Mediterranean grassland soil C-N compound turnover is dependent on rainfall and depth, and is mediated by genomically divergent microorganisms.</title>
        <authorList>
            <person name="Diamond S."/>
            <person name="Andeer P.F."/>
            <person name="Li Z."/>
            <person name="Crits-Christoph A."/>
            <person name="Burstein D."/>
            <person name="Anantharaman K."/>
            <person name="Lane K.R."/>
            <person name="Thomas B.C."/>
            <person name="Pan C."/>
            <person name="Northen T.R."/>
            <person name="Banfield J.F."/>
        </authorList>
    </citation>
    <scope>NUCLEOTIDE SEQUENCE [LARGE SCALE GENOMIC DNA]</scope>
    <source>
        <strain evidence="4">WS_3</strain>
    </source>
</reference>
<feature type="domain" description="HTH LytTR-type" evidence="3">
    <location>
        <begin position="144"/>
        <end position="248"/>
    </location>
</feature>
<dbReference type="InterPro" id="IPR001789">
    <property type="entry name" value="Sig_transdc_resp-reg_receiver"/>
</dbReference>
<accession>A0A538SRN6</accession>
<dbReference type="SMART" id="SM00850">
    <property type="entry name" value="LytTR"/>
    <property type="match status" value="1"/>
</dbReference>
<evidence type="ECO:0000256" key="1">
    <source>
        <dbReference type="PROSITE-ProRule" id="PRU00169"/>
    </source>
</evidence>